<dbReference type="InterPro" id="IPR033434">
    <property type="entry name" value="MucB/RseB_N"/>
</dbReference>
<keyword evidence="8" id="KW-1185">Reference proteome</keyword>
<comment type="similarity">
    <text evidence="2">Belongs to the RseB family.</text>
</comment>
<dbReference type="PANTHER" id="PTHR38782">
    <property type="match status" value="1"/>
</dbReference>
<dbReference type="InterPro" id="IPR038484">
    <property type="entry name" value="MucB/RseB_C_sf"/>
</dbReference>
<dbReference type="GO" id="GO:0032885">
    <property type="term" value="P:regulation of polysaccharide biosynthetic process"/>
    <property type="evidence" value="ECO:0007669"/>
    <property type="project" value="TreeGrafter"/>
</dbReference>
<dbReference type="Proteomes" id="UP000319502">
    <property type="component" value="Unassembled WGS sequence"/>
</dbReference>
<dbReference type="PIRSF" id="PIRSF005427">
    <property type="entry name" value="RseB"/>
    <property type="match status" value="1"/>
</dbReference>
<dbReference type="Gene3D" id="3.30.200.100">
    <property type="entry name" value="MucB/RseB, C-terminal domain"/>
    <property type="match status" value="1"/>
</dbReference>
<dbReference type="CDD" id="cd16327">
    <property type="entry name" value="RseB"/>
    <property type="match status" value="1"/>
</dbReference>
<dbReference type="OrthoDB" id="7067274at2"/>
<evidence type="ECO:0000259" key="5">
    <source>
        <dbReference type="Pfam" id="PF03888"/>
    </source>
</evidence>
<dbReference type="GO" id="GO:0045152">
    <property type="term" value="F:antisigma factor binding"/>
    <property type="evidence" value="ECO:0007669"/>
    <property type="project" value="TreeGrafter"/>
</dbReference>
<dbReference type="AlphaFoldDB" id="A0A557QKR1"/>
<reference evidence="7 8" key="1">
    <citation type="submission" date="2019-07" db="EMBL/GenBank/DDBJ databases">
        <title>The pathways for chlorine oxyanion respiration interact through the shared metabolite chlorate.</title>
        <authorList>
            <person name="Barnum T.P."/>
            <person name="Cheng Y."/>
            <person name="Hill K.A."/>
            <person name="Lucas L.N."/>
            <person name="Carlson H.K."/>
            <person name="Coates J.D."/>
        </authorList>
    </citation>
    <scope>NUCLEOTIDE SEQUENCE [LARGE SCALE GENOMIC DNA]</scope>
    <source>
        <strain evidence="7 8">SFB-3</strain>
    </source>
</reference>
<keyword evidence="4" id="KW-0574">Periplasm</keyword>
<protein>
    <submittedName>
        <fullName evidence="7">Siderophore-interacting protein</fullName>
    </submittedName>
</protein>
<accession>A0A557QKR1</accession>
<evidence type="ECO:0000313" key="7">
    <source>
        <dbReference type="EMBL" id="TVO53484.1"/>
    </source>
</evidence>
<dbReference type="Pfam" id="PF17188">
    <property type="entry name" value="MucB_RseB_C"/>
    <property type="match status" value="1"/>
</dbReference>
<dbReference type="InterPro" id="IPR033436">
    <property type="entry name" value="MucB/RseB_C"/>
</dbReference>
<keyword evidence="3" id="KW-0732">Signal</keyword>
<evidence type="ECO:0000313" key="8">
    <source>
        <dbReference type="Proteomes" id="UP000319502"/>
    </source>
</evidence>
<evidence type="ECO:0000259" key="6">
    <source>
        <dbReference type="Pfam" id="PF17188"/>
    </source>
</evidence>
<sequence>MNRMAGAAQKVNFSGTFSYLSGKRLETLRIAHVTGPEGDVERIETLDGNPREVIRTNSEVRCVLPDLKTVIIDRIGNRRAFPARLPVAVAALNEYYRIFRGDMSRVAGRKAQLIILEPRDNLRYGHQLWADEESGLLLKARLLDGNGELIEQFAFNEIRIGGDIDPDLLKQKYAVADDWQTVNAKGDEASADASAWQLGDMLPGYRLVSTVRRSVGAHGQSVLHMVVSDGLANISVFVEPAQSPDDSAGFMDAGSIAVYARNVAGHRLTVLGEAPNEALRRVGDSMTAANQ</sequence>
<evidence type="ECO:0000256" key="3">
    <source>
        <dbReference type="ARBA" id="ARBA00022729"/>
    </source>
</evidence>
<feature type="domain" description="MucB/RseB C-terminal" evidence="6">
    <location>
        <begin position="192"/>
        <end position="286"/>
    </location>
</feature>
<evidence type="ECO:0000256" key="2">
    <source>
        <dbReference type="ARBA" id="ARBA00008150"/>
    </source>
</evidence>
<dbReference type="EMBL" id="VMNK01000015">
    <property type="protein sequence ID" value="TVO53484.1"/>
    <property type="molecule type" value="Genomic_DNA"/>
</dbReference>
<organism evidence="7 8">
    <name type="scientific">Denitromonas halophila</name>
    <dbReference type="NCBI Taxonomy" id="1629404"/>
    <lineage>
        <taxon>Bacteria</taxon>
        <taxon>Pseudomonadati</taxon>
        <taxon>Pseudomonadota</taxon>
        <taxon>Betaproteobacteria</taxon>
        <taxon>Rhodocyclales</taxon>
        <taxon>Zoogloeaceae</taxon>
        <taxon>Denitromonas</taxon>
    </lineage>
</organism>
<name>A0A557QKR1_9RHOO</name>
<dbReference type="PANTHER" id="PTHR38782:SF1">
    <property type="entry name" value="SIGMA-E FACTOR REGULATORY PROTEIN RSEB"/>
    <property type="match status" value="1"/>
</dbReference>
<dbReference type="Pfam" id="PF03888">
    <property type="entry name" value="MucB_RseB"/>
    <property type="match status" value="1"/>
</dbReference>
<dbReference type="InterPro" id="IPR005588">
    <property type="entry name" value="MucB_RseB"/>
</dbReference>
<dbReference type="GO" id="GO:0030288">
    <property type="term" value="C:outer membrane-bounded periplasmic space"/>
    <property type="evidence" value="ECO:0007669"/>
    <property type="project" value="TreeGrafter"/>
</dbReference>
<evidence type="ECO:0000256" key="1">
    <source>
        <dbReference type="ARBA" id="ARBA00004418"/>
    </source>
</evidence>
<dbReference type="Gene3D" id="2.50.20.10">
    <property type="entry name" value="Lipoprotein localisation LolA/LolB/LppX"/>
    <property type="match status" value="1"/>
</dbReference>
<comment type="caution">
    <text evidence="7">The sequence shown here is derived from an EMBL/GenBank/DDBJ whole genome shotgun (WGS) entry which is preliminary data.</text>
</comment>
<comment type="subcellular location">
    <subcellularLocation>
        <location evidence="1">Periplasm</location>
    </subcellularLocation>
</comment>
<gene>
    <name evidence="7" type="ORF">FHP91_16155</name>
</gene>
<proteinExistence type="inferred from homology"/>
<evidence type="ECO:0000256" key="4">
    <source>
        <dbReference type="ARBA" id="ARBA00022764"/>
    </source>
</evidence>
<feature type="domain" description="MucB/RseB N-terminal" evidence="5">
    <location>
        <begin position="1"/>
        <end position="171"/>
    </location>
</feature>